<dbReference type="Pfam" id="PF03176">
    <property type="entry name" value="MMPL"/>
    <property type="match status" value="2"/>
</dbReference>
<feature type="domain" description="Membrane transport protein MMPL" evidence="7">
    <location>
        <begin position="659"/>
        <end position="793"/>
    </location>
</feature>
<evidence type="ECO:0000256" key="1">
    <source>
        <dbReference type="ARBA" id="ARBA00004651"/>
    </source>
</evidence>
<keyword evidence="2" id="KW-1003">Cell membrane</keyword>
<feature type="transmembrane region" description="Helical" evidence="6">
    <location>
        <begin position="708"/>
        <end position="733"/>
    </location>
</feature>
<evidence type="ECO:0000259" key="7">
    <source>
        <dbReference type="Pfam" id="PF03176"/>
    </source>
</evidence>
<gene>
    <name evidence="8" type="ORF">SAMN04487907_102171</name>
</gene>
<dbReference type="Proteomes" id="UP000199438">
    <property type="component" value="Unassembled WGS sequence"/>
</dbReference>
<evidence type="ECO:0000313" key="8">
    <source>
        <dbReference type="EMBL" id="SFC08131.1"/>
    </source>
</evidence>
<organism evidence="8 9">
    <name type="scientific">Zunongwangia mangrovi</name>
    <dbReference type="NCBI Taxonomy" id="1334022"/>
    <lineage>
        <taxon>Bacteria</taxon>
        <taxon>Pseudomonadati</taxon>
        <taxon>Bacteroidota</taxon>
        <taxon>Flavobacteriia</taxon>
        <taxon>Flavobacteriales</taxon>
        <taxon>Flavobacteriaceae</taxon>
        <taxon>Zunongwangia</taxon>
    </lineage>
</organism>
<proteinExistence type="predicted"/>
<feature type="transmembrane region" description="Helical" evidence="6">
    <location>
        <begin position="267"/>
        <end position="286"/>
    </location>
</feature>
<keyword evidence="9" id="KW-1185">Reference proteome</keyword>
<feature type="transmembrane region" description="Helical" evidence="6">
    <location>
        <begin position="656"/>
        <end position="675"/>
    </location>
</feature>
<name>A0A1I1G9A2_9FLAO</name>
<dbReference type="Gene3D" id="1.20.1640.10">
    <property type="entry name" value="Multidrug efflux transporter AcrB transmembrane domain"/>
    <property type="match status" value="2"/>
</dbReference>
<keyword evidence="5 6" id="KW-0472">Membrane</keyword>
<feature type="transmembrane region" description="Helical" evidence="6">
    <location>
        <begin position="874"/>
        <end position="892"/>
    </location>
</feature>
<dbReference type="OrthoDB" id="9803035at2"/>
<feature type="transmembrane region" description="Helical" evidence="6">
    <location>
        <begin position="745"/>
        <end position="767"/>
    </location>
</feature>
<keyword evidence="3 6" id="KW-0812">Transmembrane</keyword>
<protein>
    <recommendedName>
        <fullName evidence="7">Membrane transport protein MMPL domain-containing protein</fullName>
    </recommendedName>
</protein>
<comment type="subcellular location">
    <subcellularLocation>
        <location evidence="1">Cell membrane</location>
        <topology evidence="1">Multi-pass membrane protein</topology>
    </subcellularLocation>
</comment>
<evidence type="ECO:0000256" key="5">
    <source>
        <dbReference type="ARBA" id="ARBA00023136"/>
    </source>
</evidence>
<feature type="transmembrane region" description="Helical" evidence="6">
    <location>
        <begin position="360"/>
        <end position="379"/>
    </location>
</feature>
<evidence type="ECO:0000256" key="3">
    <source>
        <dbReference type="ARBA" id="ARBA00022692"/>
    </source>
</evidence>
<dbReference type="PANTHER" id="PTHR33406">
    <property type="entry name" value="MEMBRANE PROTEIN MJ1562-RELATED"/>
    <property type="match status" value="1"/>
</dbReference>
<dbReference type="GO" id="GO:0005886">
    <property type="term" value="C:plasma membrane"/>
    <property type="evidence" value="ECO:0007669"/>
    <property type="project" value="UniProtKB-SubCell"/>
</dbReference>
<evidence type="ECO:0000256" key="4">
    <source>
        <dbReference type="ARBA" id="ARBA00022989"/>
    </source>
</evidence>
<sequence>MHHFFLKSYRFFQQNKLPGILLLLAFVAGVGFLASKVELEEDVTGLIPSRKNQDVLKRILKETEFSDKIVVTISSEEKQPQELISYAERFIDSVNTNLPDFVENIQGEIADEGVREIYNFVYQNLPLFLNEADYAEIEKKLSDSAISKQIKEDYRSIISPTGIVTKNFIFQDPLSLGPIGLEKLRELQIGDNYLLYNNYLLTKDKKHLLLFITPTLPASETNKNNQFIADLREIQQQLNTEFNTVEGDFFGGVLYSLANANQIKKDVQITISIAISILLILLIFFYRKVYVPLILFIPGIIAAVTAIAILYIFKGSISAISIGIGSILLGITLDYGLHILTHYRNNHDVSQLYKEVTRPILMSSFTTAIAFLCLLFVNSEALNDLGMFAAISVIIAAFLALLLIPILYGRRIGEAPKNTFLDKLAGVQFFKIKPLFFSVVILFVFGLFFFTKVNFNNDLSEINFQPDSIKKAEQKIQNIANSSGKTLYLVSYGNSIDQALLENSKVYQNLKSVNEKAELNSYSSIGGVVLSTQTQNQKIQQWKDFWNSKDTSAIKNKILSESAQYGFKPESFQDFYDLLDKDFENLQLDDYQNTTNLYLNDFISISEDFATVTTTVNLGELPSQEFTAAFDNLDNTLIIDRERINEGFLGNLKNDFNQLIGLSILAVFVILLISYQNLEISLLTLLPIGITWIIALGIMGALAIEFNILNIIISTFVFGLGLDYSIFITNACLKEYQTGKSELKTYQTSILISVITTLLGIGALIFAKHPALRSVSSVSIIGVFSAVLVAFVLQVWLFNILFINRRKKGLPPFRFSRIRSFIRNKIYYKQDLYYQDAVLDNYRYKPVYSEAKAEFTEKKEPYLRVSNFIEKGECVFFFYSGIGVFPIYLSYINPNSNITGYETSESIEIARNCFRSKHENLHFSTEIDAAKTCSTFIIPDHEINDLNEIKQVINRFGKKVIVLHKTLNTQWLLDANFEITYRQSGILVFEKE</sequence>
<dbReference type="AlphaFoldDB" id="A0A1I1G9A2"/>
<dbReference type="InterPro" id="IPR050545">
    <property type="entry name" value="Mycobact_MmpL"/>
</dbReference>
<feature type="domain" description="Membrane transport protein MMPL" evidence="7">
    <location>
        <begin position="193"/>
        <end position="407"/>
    </location>
</feature>
<keyword evidence="4 6" id="KW-1133">Transmembrane helix</keyword>
<accession>A0A1I1G9A2</accession>
<feature type="transmembrane region" description="Helical" evidence="6">
    <location>
        <begin position="293"/>
        <end position="313"/>
    </location>
</feature>
<evidence type="ECO:0000313" key="9">
    <source>
        <dbReference type="Proteomes" id="UP000199438"/>
    </source>
</evidence>
<dbReference type="PANTHER" id="PTHR33406:SF13">
    <property type="entry name" value="MEMBRANE PROTEIN YDFJ"/>
    <property type="match status" value="1"/>
</dbReference>
<dbReference type="InterPro" id="IPR004869">
    <property type="entry name" value="MMPL_dom"/>
</dbReference>
<feature type="transmembrane region" description="Helical" evidence="6">
    <location>
        <begin position="682"/>
        <end position="702"/>
    </location>
</feature>
<feature type="transmembrane region" description="Helical" evidence="6">
    <location>
        <begin position="319"/>
        <end position="340"/>
    </location>
</feature>
<dbReference type="EMBL" id="FOKV01000002">
    <property type="protein sequence ID" value="SFC08131.1"/>
    <property type="molecule type" value="Genomic_DNA"/>
</dbReference>
<feature type="transmembrane region" description="Helical" evidence="6">
    <location>
        <begin position="779"/>
        <end position="803"/>
    </location>
</feature>
<feature type="transmembrane region" description="Helical" evidence="6">
    <location>
        <begin position="385"/>
        <end position="408"/>
    </location>
</feature>
<feature type="transmembrane region" description="Helical" evidence="6">
    <location>
        <begin position="429"/>
        <end position="450"/>
    </location>
</feature>
<dbReference type="RefSeq" id="WP_092541014.1">
    <property type="nucleotide sequence ID" value="NZ_FOKV01000002.1"/>
</dbReference>
<dbReference type="STRING" id="1334022.SAMN04487907_102171"/>
<reference evidence="9" key="1">
    <citation type="submission" date="2016-10" db="EMBL/GenBank/DDBJ databases">
        <authorList>
            <person name="Varghese N."/>
            <person name="Submissions S."/>
        </authorList>
    </citation>
    <scope>NUCLEOTIDE SEQUENCE [LARGE SCALE GENOMIC DNA]</scope>
    <source>
        <strain evidence="9">DSM 24499</strain>
    </source>
</reference>
<evidence type="ECO:0000256" key="2">
    <source>
        <dbReference type="ARBA" id="ARBA00022475"/>
    </source>
</evidence>
<dbReference type="SUPFAM" id="SSF82866">
    <property type="entry name" value="Multidrug efflux transporter AcrB transmembrane domain"/>
    <property type="match status" value="2"/>
</dbReference>
<evidence type="ECO:0000256" key="6">
    <source>
        <dbReference type="SAM" id="Phobius"/>
    </source>
</evidence>